<dbReference type="Proteomes" id="UP000018419">
    <property type="component" value="Unassembled WGS sequence"/>
</dbReference>
<comment type="caution">
    <text evidence="2">The sequence shown here is derived from an EMBL/GenBank/DDBJ whole genome shotgun (WGS) entry which is preliminary data.</text>
</comment>
<gene>
    <name evidence="2" type="ORF">ACIRA0001_1655</name>
</gene>
<sequence>MSAKLGTLTLDLVAKIGGYISPIKEAEKQTQTSFAKMRDSVSKYGPIVAGMAATAGGALLAMATQYTQAAIEVERFAFLSNASTTEFQKMAVGAETVGISAEKLSDQMKDFNEKLGEFVTIGSGGAVDFFEQIAIQTEGGAEGARKLALEMQRLSGPQALQLYVDKMEEAGVTQQQMSFYLESMASDTTALIPLLRNGGEGFKLWADAAERAGAVMDDEAIRSAKEMKAQIHLLDLQMTGFKNELLQGTIPALVDIADAFNSADVEGQGLASTGQVMGNVLRGVAAIAMGVYASINAVAVSIAGLAATATQSRDVITGGQGWWKTLFQPGWKTIGLAAGAVATHAGEDLQTGFEQTSKTINGLFDDAVSNATAKMGQLQTAMDGAAKGSQDWVDKQNKAEKATKKNNKELSDQKRLLEEQKQLRESLIYSFADNEYKLQLDYEKQIAEVRKAGFPADQEKRFLDASKNRYQTERDLLQAQMAFDISEHRLNEEEKLNFSLALQQKEIAARTDIADNLKGLYYKAAREQHDQEMAWLRLEQAQRLQDAQSYYLTGMQNMTARYEFEREQIRLNKELLEEDKVALIGASYRSQDRENDDARYAAWGNYRDAIGIDMSAEDDRSRREEAITEALEWELITREEYQQKMLESQSKFIRDRASLGLQDAETTISGMTDLMGSLLGEQSAGYKAMFAVQKAAALAKVIMNAPETFSNTYNSVSAIPLIGPYIAPVVAGGALAVQLAQAAQIRSMNLSGMAHDGIDSVPTEGTWLLDRGERVVDRRTNADLKDYLASNKNSGVNININVPVGYTATKRVDGDGTVTVDIVKDMIDEAFNNVRKPNSKQSRAMQEAFGLSPAR</sequence>
<name>A0ABP2GPX1_ACIRA</name>
<feature type="compositionally biased region" description="Basic and acidic residues" evidence="1">
    <location>
        <begin position="392"/>
        <end position="411"/>
    </location>
</feature>
<proteinExistence type="predicted"/>
<keyword evidence="3" id="KW-1185">Reference proteome</keyword>
<feature type="region of interest" description="Disordered" evidence="1">
    <location>
        <begin position="386"/>
        <end position="411"/>
    </location>
</feature>
<reference evidence="2 3" key="1">
    <citation type="submission" date="2009-07" db="EMBL/GenBank/DDBJ databases">
        <authorList>
            <person name="Madupu R."/>
            <person name="Durkin A.S."/>
            <person name="Torralba M."/>
            <person name="Methe B."/>
            <person name="Sutton G.G."/>
            <person name="Strausberg R.L."/>
            <person name="Nelson K.E."/>
        </authorList>
    </citation>
    <scope>NUCLEOTIDE SEQUENCE [LARGE SCALE GENOMIC DNA]</scope>
    <source>
        <strain evidence="2 3">SK82</strain>
    </source>
</reference>
<protein>
    <submittedName>
        <fullName evidence="2">Phage tail tape measure protein, lambda family</fullName>
    </submittedName>
</protein>
<evidence type="ECO:0000313" key="2">
    <source>
        <dbReference type="EMBL" id="EET82861.1"/>
    </source>
</evidence>
<evidence type="ECO:0000256" key="1">
    <source>
        <dbReference type="SAM" id="MobiDB-lite"/>
    </source>
</evidence>
<dbReference type="EMBL" id="ACVR01000029">
    <property type="protein sequence ID" value="EET82861.1"/>
    <property type="molecule type" value="Genomic_DNA"/>
</dbReference>
<organism evidence="2 3">
    <name type="scientific">Acinetobacter radioresistens SK82</name>
    <dbReference type="NCBI Taxonomy" id="596318"/>
    <lineage>
        <taxon>Bacteria</taxon>
        <taxon>Pseudomonadati</taxon>
        <taxon>Pseudomonadota</taxon>
        <taxon>Gammaproteobacteria</taxon>
        <taxon>Moraxellales</taxon>
        <taxon>Moraxellaceae</taxon>
        <taxon>Acinetobacter</taxon>
    </lineage>
</organism>
<accession>A0ABP2GPX1</accession>
<evidence type="ECO:0000313" key="3">
    <source>
        <dbReference type="Proteomes" id="UP000018419"/>
    </source>
</evidence>